<evidence type="ECO:0000313" key="2">
    <source>
        <dbReference type="EMBL" id="AKH10467.1"/>
    </source>
</evidence>
<protein>
    <submittedName>
        <fullName evidence="3">DUF3927 domain-containing protein</fullName>
    </submittedName>
</protein>
<reference evidence="3" key="2">
    <citation type="journal article" date="2018" name="Genome Biol.">
        <title>SKESA: strategic k-mer extension for scrupulous assemblies.</title>
        <authorList>
            <person name="Souvorov A."/>
            <person name="Agarwala R."/>
            <person name="Lipman D.J."/>
        </authorList>
    </citation>
    <scope>NUCLEOTIDE SEQUENCE</scope>
    <source>
        <strain evidence="4">SSI_AA367</strain>
        <strain evidence="3">Tha16</strain>
    </source>
</reference>
<evidence type="ECO:0000256" key="1">
    <source>
        <dbReference type="SAM" id="Phobius"/>
    </source>
</evidence>
<geneLocation type="plasmid" evidence="2 5">
    <name>pYU39_89</name>
</geneLocation>
<evidence type="ECO:0000313" key="5">
    <source>
        <dbReference type="Proteomes" id="UP000034636"/>
    </source>
</evidence>
<dbReference type="AlphaFoldDB" id="A0A0F7JET2"/>
<name>A0A0F7JET2_SALTM</name>
<accession>A0A0F7JET2</accession>
<dbReference type="Proteomes" id="UP000034636">
    <property type="component" value="Plasmid pYU39_89"/>
</dbReference>
<keyword evidence="1" id="KW-0812">Transmembrane</keyword>
<dbReference type="InterPro" id="IPR025169">
    <property type="entry name" value="DUF3927"/>
</dbReference>
<evidence type="ECO:0000313" key="3">
    <source>
        <dbReference type="EMBL" id="HAD0245544.1"/>
    </source>
</evidence>
<dbReference type="Pfam" id="PF13064">
    <property type="entry name" value="DUF3927"/>
    <property type="match status" value="1"/>
</dbReference>
<evidence type="ECO:0000313" key="4">
    <source>
        <dbReference type="EMBL" id="HAD1340672.1"/>
    </source>
</evidence>
<keyword evidence="2" id="KW-0614">Plasmid</keyword>
<reference evidence="2 5" key="1">
    <citation type="journal article" date="2015" name="Genome Announc.">
        <title>Complete Genome Sequencing of a Multidrug-Resistant and Human-Invasive Salmonella enterica Serovar Typhimurium Strain of the Emerging Sequence Type 213 Genotype.</title>
        <authorList>
            <person name="Calva E."/>
            <person name="Silva C."/>
            <person name="Zaidi M.B."/>
            <person name="Sanchez-Flores A."/>
            <person name="Estrada K."/>
            <person name="Silva G.G."/>
            <person name="Soto-Jimenez L.M."/>
            <person name="Wiesner M."/>
            <person name="Fernandez-Mora M."/>
            <person name="Edwards R.A."/>
            <person name="Vinuesa P."/>
        </authorList>
    </citation>
    <scope>NUCLEOTIDE SEQUENCE [LARGE SCALE GENOMIC DNA]</scope>
    <source>
        <strain evidence="2 5">YU39</strain>
        <plasmid evidence="2 5">pYU39_89</plasmid>
    </source>
</reference>
<sequence length="54" mass="5603">MIGKARIACAIGFLVLSVLVDFTSKVMSVLADGALVSVAVVLLLPIIKAAFRNS</sequence>
<dbReference type="RefSeq" id="WP_000579539.1">
    <property type="nucleotide sequence ID" value="NZ_CDJP01000284.1"/>
</dbReference>
<dbReference type="EMBL" id="CP011430">
    <property type="protein sequence ID" value="AKH10467.1"/>
    <property type="molecule type" value="Genomic_DNA"/>
</dbReference>
<dbReference type="PATRIC" id="fig|59201.158.peg.5064"/>
<dbReference type="EMBL" id="DAANTJ010000016">
    <property type="protein sequence ID" value="HAD1340672.1"/>
    <property type="molecule type" value="Genomic_DNA"/>
</dbReference>
<proteinExistence type="predicted"/>
<keyword evidence="1" id="KW-1133">Transmembrane helix</keyword>
<reference evidence="3" key="3">
    <citation type="submission" date="2019-08" db="EMBL/GenBank/DDBJ databases">
        <authorList>
            <consortium name="NCBI Pathogen Detection Project"/>
        </authorList>
    </citation>
    <scope>NUCLEOTIDE SEQUENCE</scope>
    <source>
        <strain evidence="4">SSI_AA367</strain>
        <strain evidence="3">Tha16</strain>
    </source>
</reference>
<keyword evidence="1" id="KW-0472">Membrane</keyword>
<dbReference type="EMBL" id="DAANKK010000019">
    <property type="protein sequence ID" value="HAD0245544.1"/>
    <property type="molecule type" value="Genomic_DNA"/>
</dbReference>
<organism evidence="2 5">
    <name type="scientific">Salmonella typhimurium</name>
    <dbReference type="NCBI Taxonomy" id="90371"/>
    <lineage>
        <taxon>Bacteria</taxon>
        <taxon>Pseudomonadati</taxon>
        <taxon>Pseudomonadota</taxon>
        <taxon>Gammaproteobacteria</taxon>
        <taxon>Enterobacterales</taxon>
        <taxon>Enterobacteriaceae</taxon>
        <taxon>Salmonella</taxon>
    </lineage>
</organism>
<gene>
    <name evidence="3" type="ORF">G0M00_13040</name>
    <name evidence="4" type="ORF">G0N78_18200</name>
    <name evidence="2" type="ORF">SE14_05139</name>
</gene>
<feature type="transmembrane region" description="Helical" evidence="1">
    <location>
        <begin position="33"/>
        <end position="51"/>
    </location>
</feature>